<organism evidence="1 2">
    <name type="scientific">Aerophobetes bacterium</name>
    <dbReference type="NCBI Taxonomy" id="2030807"/>
    <lineage>
        <taxon>Bacteria</taxon>
        <taxon>Candidatus Aerophobota</taxon>
    </lineage>
</organism>
<feature type="non-terminal residue" evidence="1">
    <location>
        <position position="96"/>
    </location>
</feature>
<reference evidence="2" key="1">
    <citation type="submission" date="2017-08" db="EMBL/GenBank/DDBJ databases">
        <title>A dynamic microbial community with high functional redundancy inhabits the cold, oxic subseafloor aquifer.</title>
        <authorList>
            <person name="Tully B.J."/>
            <person name="Wheat C.G."/>
            <person name="Glazer B.T."/>
            <person name="Huber J.A."/>
        </authorList>
    </citation>
    <scope>NUCLEOTIDE SEQUENCE [LARGE SCALE GENOMIC DNA]</scope>
</reference>
<dbReference type="Proteomes" id="UP000218775">
    <property type="component" value="Unassembled WGS sequence"/>
</dbReference>
<proteinExistence type="predicted"/>
<protein>
    <recommendedName>
        <fullName evidence="3">DprA winged helix domain-containing protein</fullName>
    </recommendedName>
</protein>
<evidence type="ECO:0000313" key="1">
    <source>
        <dbReference type="EMBL" id="PCI76855.1"/>
    </source>
</evidence>
<evidence type="ECO:0008006" key="3">
    <source>
        <dbReference type="Google" id="ProtNLM"/>
    </source>
</evidence>
<evidence type="ECO:0000313" key="2">
    <source>
        <dbReference type="Proteomes" id="UP000218775"/>
    </source>
</evidence>
<gene>
    <name evidence="1" type="ORF">COB21_03725</name>
</gene>
<name>A0A2A4X483_UNCAE</name>
<dbReference type="AlphaFoldDB" id="A0A2A4X483"/>
<accession>A0A2A4X483</accession>
<comment type="caution">
    <text evidence="1">The sequence shown here is derived from an EMBL/GenBank/DDBJ whole genome shotgun (WGS) entry which is preliminary data.</text>
</comment>
<sequence length="96" mass="10815">MFDQSQNLKTKIDLSDYDYKKEIANRVLLGSLTESESQILEEITFSPTTFTIDTLAQNTNFPVDTVLATLNKVQSSGLCVIVGKDVTINKDCRKYF</sequence>
<dbReference type="EMBL" id="NVUK01000023">
    <property type="protein sequence ID" value="PCI76855.1"/>
    <property type="molecule type" value="Genomic_DNA"/>
</dbReference>